<feature type="transmembrane region" description="Helical" evidence="14">
    <location>
        <begin position="704"/>
        <end position="727"/>
    </location>
</feature>
<dbReference type="InterPro" id="IPR051502">
    <property type="entry name" value="RLP_Defense_Trigger"/>
</dbReference>
<evidence type="ECO:0000313" key="15">
    <source>
        <dbReference type="EMBL" id="KAJ9693346.1"/>
    </source>
</evidence>
<evidence type="ECO:0000256" key="12">
    <source>
        <dbReference type="ARBA" id="ARBA00023180"/>
    </source>
</evidence>
<reference evidence="15 16" key="1">
    <citation type="journal article" date="2023" name="BMC Biotechnol.">
        <title>Vitis rotundifolia cv Carlos genome sequencing.</title>
        <authorList>
            <person name="Huff M."/>
            <person name="Hulse-Kemp A."/>
            <person name="Scheffler B."/>
            <person name="Youngblood R."/>
            <person name="Simpson S."/>
            <person name="Babiker E."/>
            <person name="Staton M."/>
        </authorList>
    </citation>
    <scope>NUCLEOTIDE SEQUENCE [LARGE SCALE GENOMIC DNA]</scope>
    <source>
        <tissue evidence="15">Leaf</tissue>
    </source>
</reference>
<dbReference type="PANTHER" id="PTHR48062">
    <property type="entry name" value="RECEPTOR-LIKE PROTEIN 14"/>
    <property type="match status" value="1"/>
</dbReference>
<keyword evidence="3" id="KW-1003">Cell membrane</keyword>
<name>A0AA38ZQF7_VITRO</name>
<dbReference type="AlphaFoldDB" id="A0AA38ZQF7"/>
<evidence type="ECO:0000256" key="4">
    <source>
        <dbReference type="ARBA" id="ARBA00022553"/>
    </source>
</evidence>
<comment type="similarity">
    <text evidence="2">Belongs to the RLP family.</text>
</comment>
<evidence type="ECO:0000256" key="10">
    <source>
        <dbReference type="ARBA" id="ARBA00023136"/>
    </source>
</evidence>
<dbReference type="Pfam" id="PF13855">
    <property type="entry name" value="LRR_8"/>
    <property type="match status" value="2"/>
</dbReference>
<dbReference type="FunFam" id="3.80.10.10:FF:000041">
    <property type="entry name" value="LRR receptor-like serine/threonine-protein kinase ERECTA"/>
    <property type="match status" value="1"/>
</dbReference>
<gene>
    <name evidence="15" type="ORF">PVL29_012203</name>
</gene>
<sequence>MMKLEKLDLSRNRFDGMLPTCLSNLKSLRELDLSFNQFTGSVSSSLISNLTSLEYIDLGYNHFTGLFSFSSFANHSKLEVVALPSNDDNFKVETEYTTWVPKFQLKVLVLSRCNLNKHTGDIPKFLSHQAYLLQVDLSHNNLKGDLPNWMLENNRRLEYLDLRNNLFNGQFPLPSYPNMLLLSVDISKNNFSGLLQENFGEMLPRLEQLNIAENAFEGQIPPSICNISSLEFLDLSSNNFSGEVPACNISSLEFLDLSSNNFSGEVPAQLTVGCTNLYALKLSDNRLHGPIFSTQLNLPSVRVLLLDNNQFTGTLSHGLLNCSQLEFLDISNNYFSGEIPKWMLGMTSLTTLIMRNNSFHGRIPHEFPDVKYVDLSYNSFTGSLPSFLHLGSVEHLHLQGNAFTGSIPKHVLNPESLLTLDLGDNNLSGKIPHSIGQFSELRVLSLRGNNFIGQIPNSLCQLSNMSILDLSNNRFYGSIPHCFNNMTFGKRGANEFYAFSQGLIFSFPRGVVYRYAGHQGQEPSSTIRGRNEDPYSQYEPQDEVEFITKSRYSIYKGDILNLMSGLDLSSNNLTGKIPYELGQLNSIHALNLSHNRLIGSIPKDFSKLHQLESLDLSYNSLSGEIPSQLTNLNFLAVFIVAHNNFSGRIPDMKAQFGTFDESSYDGNPFLCGSMIERKCETVVDQPPTMLSDESEGKWYDIDPVVFSASFVASYITILLVFVALLYINPYWRRRWFYLIEECIYSCYYAASDMLYKLSALLNK</sequence>
<keyword evidence="10 14" id="KW-0472">Membrane</keyword>
<keyword evidence="16" id="KW-1185">Reference proteome</keyword>
<keyword evidence="8" id="KW-0677">Repeat</keyword>
<dbReference type="InterPro" id="IPR001611">
    <property type="entry name" value="Leu-rich_rpt"/>
</dbReference>
<evidence type="ECO:0000256" key="3">
    <source>
        <dbReference type="ARBA" id="ARBA00022475"/>
    </source>
</evidence>
<evidence type="ECO:0000256" key="13">
    <source>
        <dbReference type="ARBA" id="ARBA00037847"/>
    </source>
</evidence>
<evidence type="ECO:0000256" key="14">
    <source>
        <dbReference type="SAM" id="Phobius"/>
    </source>
</evidence>
<keyword evidence="7" id="KW-0732">Signal</keyword>
<dbReference type="GO" id="GO:0005886">
    <property type="term" value="C:plasma membrane"/>
    <property type="evidence" value="ECO:0007669"/>
    <property type="project" value="UniProtKB-SubCell"/>
</dbReference>
<evidence type="ECO:0000256" key="8">
    <source>
        <dbReference type="ARBA" id="ARBA00022737"/>
    </source>
</evidence>
<evidence type="ECO:0000256" key="7">
    <source>
        <dbReference type="ARBA" id="ARBA00022729"/>
    </source>
</evidence>
<dbReference type="Pfam" id="PF00560">
    <property type="entry name" value="LRR_1"/>
    <property type="match status" value="10"/>
</dbReference>
<keyword evidence="9 14" id="KW-1133">Transmembrane helix</keyword>
<comment type="caution">
    <text evidence="15">The sequence shown here is derived from an EMBL/GenBank/DDBJ whole genome shotgun (WGS) entry which is preliminary data.</text>
</comment>
<evidence type="ECO:0000256" key="9">
    <source>
        <dbReference type="ARBA" id="ARBA00022989"/>
    </source>
</evidence>
<dbReference type="FunFam" id="3.80.10.10:FF:000095">
    <property type="entry name" value="LRR receptor-like serine/threonine-protein kinase GSO1"/>
    <property type="match status" value="1"/>
</dbReference>
<dbReference type="InterPro" id="IPR003591">
    <property type="entry name" value="Leu-rich_rpt_typical-subtyp"/>
</dbReference>
<dbReference type="SUPFAM" id="SSF52058">
    <property type="entry name" value="L domain-like"/>
    <property type="match status" value="3"/>
</dbReference>
<evidence type="ECO:0000256" key="2">
    <source>
        <dbReference type="ARBA" id="ARBA00009592"/>
    </source>
</evidence>
<dbReference type="SMART" id="SM00369">
    <property type="entry name" value="LRR_TYP"/>
    <property type="match status" value="10"/>
</dbReference>
<proteinExistence type="inferred from homology"/>
<organism evidence="15 16">
    <name type="scientific">Vitis rotundifolia</name>
    <name type="common">Muscadine grape</name>
    <dbReference type="NCBI Taxonomy" id="103349"/>
    <lineage>
        <taxon>Eukaryota</taxon>
        <taxon>Viridiplantae</taxon>
        <taxon>Streptophyta</taxon>
        <taxon>Embryophyta</taxon>
        <taxon>Tracheophyta</taxon>
        <taxon>Spermatophyta</taxon>
        <taxon>Magnoliopsida</taxon>
        <taxon>eudicotyledons</taxon>
        <taxon>Gunneridae</taxon>
        <taxon>Pentapetalae</taxon>
        <taxon>rosids</taxon>
        <taxon>Vitales</taxon>
        <taxon>Vitaceae</taxon>
        <taxon>Viteae</taxon>
        <taxon>Vitis</taxon>
    </lineage>
</organism>
<keyword evidence="4" id="KW-0597">Phosphoprotein</keyword>
<comment type="subcellular location">
    <subcellularLocation>
        <location evidence="1">Cell membrane</location>
    </subcellularLocation>
    <subcellularLocation>
        <location evidence="13">Endomembrane system</location>
        <topology evidence="13">Single-pass membrane protein</topology>
    </subcellularLocation>
</comment>
<dbReference type="Proteomes" id="UP001168098">
    <property type="component" value="Unassembled WGS sequence"/>
</dbReference>
<evidence type="ECO:0000256" key="5">
    <source>
        <dbReference type="ARBA" id="ARBA00022614"/>
    </source>
</evidence>
<dbReference type="FunFam" id="3.80.10.10:FF:000213">
    <property type="entry name" value="Tyrosine-sulfated glycopeptide receptor 1"/>
    <property type="match status" value="1"/>
</dbReference>
<dbReference type="EMBL" id="JARBHA010000009">
    <property type="protein sequence ID" value="KAJ9693346.1"/>
    <property type="molecule type" value="Genomic_DNA"/>
</dbReference>
<evidence type="ECO:0000313" key="16">
    <source>
        <dbReference type="Proteomes" id="UP001168098"/>
    </source>
</evidence>
<protein>
    <submittedName>
        <fullName evidence="15">Uncharacterized protein</fullName>
    </submittedName>
</protein>
<dbReference type="PANTHER" id="PTHR48062:SF52">
    <property type="entry name" value="RECEPTOR-LIKE PROTEIN 8-RELATED"/>
    <property type="match status" value="1"/>
</dbReference>
<accession>A0AA38ZQF7</accession>
<dbReference type="GO" id="GO:0012505">
    <property type="term" value="C:endomembrane system"/>
    <property type="evidence" value="ECO:0007669"/>
    <property type="project" value="UniProtKB-SubCell"/>
</dbReference>
<keyword evidence="6 14" id="KW-0812">Transmembrane</keyword>
<dbReference type="FunFam" id="3.80.10.10:FF:000383">
    <property type="entry name" value="Leucine-rich repeat receptor protein kinase EMS1"/>
    <property type="match status" value="1"/>
</dbReference>
<keyword evidence="5" id="KW-0433">Leucine-rich repeat</keyword>
<evidence type="ECO:0000256" key="1">
    <source>
        <dbReference type="ARBA" id="ARBA00004236"/>
    </source>
</evidence>
<dbReference type="InterPro" id="IPR032675">
    <property type="entry name" value="LRR_dom_sf"/>
</dbReference>
<evidence type="ECO:0000256" key="6">
    <source>
        <dbReference type="ARBA" id="ARBA00022692"/>
    </source>
</evidence>
<dbReference type="Gene3D" id="3.80.10.10">
    <property type="entry name" value="Ribonuclease Inhibitor"/>
    <property type="match status" value="3"/>
</dbReference>
<keyword evidence="11" id="KW-0675">Receptor</keyword>
<evidence type="ECO:0000256" key="11">
    <source>
        <dbReference type="ARBA" id="ARBA00023170"/>
    </source>
</evidence>
<dbReference type="PRINTS" id="PR00019">
    <property type="entry name" value="LEURICHRPT"/>
</dbReference>
<keyword evidence="12" id="KW-0325">Glycoprotein</keyword>